<reference evidence="1" key="2">
    <citation type="journal article" date="2022" name="Sci. Rep.">
        <title>In silico prediction of the enzymes involved in the degradation of the herbicide molinate by Gulosibacter molinativorax ON4T.</title>
        <authorList>
            <person name="Lopes A.R."/>
            <person name="Bunin E."/>
            <person name="Viana A.T."/>
            <person name="Froufe H."/>
            <person name="Munoz-Merida A."/>
            <person name="Pinho D."/>
            <person name="Figueiredo J."/>
            <person name="Barroso C."/>
            <person name="Vaz-Moreira I."/>
            <person name="Bellanger X."/>
            <person name="Egas C."/>
            <person name="Nunes O.C."/>
        </authorList>
    </citation>
    <scope>NUCLEOTIDE SEQUENCE</scope>
    <source>
        <strain evidence="1">ON4</strain>
    </source>
</reference>
<comment type="caution">
    <text evidence="1">The sequence shown here is derived from an EMBL/GenBank/DDBJ whole genome shotgun (WGS) entry which is preliminary data.</text>
</comment>
<dbReference type="RefSeq" id="WP_026937884.1">
    <property type="nucleotide sequence ID" value="NZ_CP028426.1"/>
</dbReference>
<dbReference type="EMBL" id="PXVD01000006">
    <property type="protein sequence ID" value="MDJ1370650.1"/>
    <property type="molecule type" value="Genomic_DNA"/>
</dbReference>
<organism evidence="1 2">
    <name type="scientific">Gulosibacter molinativorax</name>
    <dbReference type="NCBI Taxonomy" id="256821"/>
    <lineage>
        <taxon>Bacteria</taxon>
        <taxon>Bacillati</taxon>
        <taxon>Actinomycetota</taxon>
        <taxon>Actinomycetes</taxon>
        <taxon>Micrococcales</taxon>
        <taxon>Microbacteriaceae</taxon>
        <taxon>Gulosibacter</taxon>
    </lineage>
</organism>
<name>A0ABT7C6J9_9MICO</name>
<gene>
    <name evidence="1" type="ORF">C7K25_04595</name>
</gene>
<keyword evidence="2" id="KW-1185">Reference proteome</keyword>
<accession>A0ABT7C6J9</accession>
<proteinExistence type="predicted"/>
<sequence length="190" mass="21925">MSGYIELEEGEMKPEIVIEEREGRLCVDRGIQRMEIVPEYVDALRAYFLAERDEQLGRWRDPVDPDWVVYRNRSEDDGDGRAVYIFNERRRCRASTWEHLTRTPGKGSDDVANRYFAAHPPKRELPTALGAIVEGGDYRAHLTSIDSDGHWWTVLRNEDVIDDAIESAYLVGLHVGHDWKLVHEGKTDES</sequence>
<dbReference type="Proteomes" id="UP001170379">
    <property type="component" value="Unassembled WGS sequence"/>
</dbReference>
<protein>
    <submittedName>
        <fullName evidence="1">Uncharacterized protein</fullName>
    </submittedName>
</protein>
<evidence type="ECO:0000313" key="2">
    <source>
        <dbReference type="Proteomes" id="UP001170379"/>
    </source>
</evidence>
<evidence type="ECO:0000313" key="1">
    <source>
        <dbReference type="EMBL" id="MDJ1370650.1"/>
    </source>
</evidence>
<reference evidence="1" key="1">
    <citation type="submission" date="2018-03" db="EMBL/GenBank/DDBJ databases">
        <authorList>
            <person name="Nunes O.C."/>
            <person name="Lopes A.R."/>
            <person name="Froufe H."/>
            <person name="Munoz-Merida A."/>
            <person name="Barroso C."/>
            <person name="Egas C."/>
        </authorList>
    </citation>
    <scope>NUCLEOTIDE SEQUENCE</scope>
    <source>
        <strain evidence="1">ON4</strain>
    </source>
</reference>